<dbReference type="EMBL" id="JADGJH010001688">
    <property type="protein sequence ID" value="KAJ3110868.1"/>
    <property type="molecule type" value="Genomic_DNA"/>
</dbReference>
<dbReference type="SUPFAM" id="SSF56784">
    <property type="entry name" value="HAD-like"/>
    <property type="match status" value="1"/>
</dbReference>
<keyword evidence="3" id="KW-0479">Metal-binding</keyword>
<keyword evidence="4" id="KW-0460">Magnesium</keyword>
<dbReference type="Proteomes" id="UP001211907">
    <property type="component" value="Unassembled WGS sequence"/>
</dbReference>
<evidence type="ECO:0000313" key="7">
    <source>
        <dbReference type="Proteomes" id="UP001211907"/>
    </source>
</evidence>
<keyword evidence="7" id="KW-1185">Reference proteome</keyword>
<dbReference type="Gene3D" id="3.40.50.1000">
    <property type="entry name" value="HAD superfamily/HAD-like"/>
    <property type="match status" value="2"/>
</dbReference>
<dbReference type="GO" id="GO:0046872">
    <property type="term" value="F:metal ion binding"/>
    <property type="evidence" value="ECO:0007669"/>
    <property type="project" value="UniProtKB-KW"/>
</dbReference>
<comment type="caution">
    <text evidence="6">The sequence shown here is derived from an EMBL/GenBank/DDBJ whole genome shotgun (WGS) entry which is preliminary data.</text>
</comment>
<comment type="similarity">
    <text evidence="2">Belongs to the HAD-like hydrolase superfamily.</text>
</comment>
<keyword evidence="6" id="KW-0378">Hydrolase</keyword>
<dbReference type="InterPro" id="IPR036412">
    <property type="entry name" value="HAD-like_sf"/>
</dbReference>
<evidence type="ECO:0000256" key="4">
    <source>
        <dbReference type="ARBA" id="ARBA00022842"/>
    </source>
</evidence>
<sequence>MEIKANERKIRGVCIDLSGTLHIDDMATRNAAGGLRRLAAAGIQTRFVTNTTKEGRAVLSARLAALSLPIEDTAIFSSLAAAAAVVKTRALNPFLLLEPTARSYFQNFITDSDENSNYDSVVVGLAPSCFTYATLSRAMNILLDAKTRGISPALIAIHKGRYFQAKDGLALGPGPFVAALEYATGIEAEVVGKPEQAFFNLAVDDMKLSPSECVMIGDDIRDDIGGAMAVGMRGILVQTGKYRSGDETLYDAIKPTATVSDFSVAADLILANFF</sequence>
<dbReference type="Pfam" id="PF13344">
    <property type="entry name" value="Hydrolase_6"/>
    <property type="match status" value="1"/>
</dbReference>
<evidence type="ECO:0000256" key="1">
    <source>
        <dbReference type="ARBA" id="ARBA00001946"/>
    </source>
</evidence>
<evidence type="ECO:0000313" key="6">
    <source>
        <dbReference type="EMBL" id="KAJ3110868.1"/>
    </source>
</evidence>
<dbReference type="PANTHER" id="PTHR19288">
    <property type="entry name" value="4-NITROPHENYLPHOSPHATASE-RELATED"/>
    <property type="match status" value="1"/>
</dbReference>
<dbReference type="InterPro" id="IPR006355">
    <property type="entry name" value="LHPP/HDHD2"/>
</dbReference>
<dbReference type="AlphaFoldDB" id="A0AAD5XF33"/>
<evidence type="ECO:0000256" key="5">
    <source>
        <dbReference type="ARBA" id="ARBA00039666"/>
    </source>
</evidence>
<dbReference type="NCBIfam" id="TIGR01458">
    <property type="entry name" value="HAD-SF-IIA-hyp3"/>
    <property type="match status" value="1"/>
</dbReference>
<organism evidence="6 7">
    <name type="scientific">Physocladia obscura</name>
    <dbReference type="NCBI Taxonomy" id="109957"/>
    <lineage>
        <taxon>Eukaryota</taxon>
        <taxon>Fungi</taxon>
        <taxon>Fungi incertae sedis</taxon>
        <taxon>Chytridiomycota</taxon>
        <taxon>Chytridiomycota incertae sedis</taxon>
        <taxon>Chytridiomycetes</taxon>
        <taxon>Chytridiales</taxon>
        <taxon>Chytriomycetaceae</taxon>
        <taxon>Physocladia</taxon>
    </lineage>
</organism>
<accession>A0AAD5XF33</accession>
<dbReference type="GO" id="GO:0005737">
    <property type="term" value="C:cytoplasm"/>
    <property type="evidence" value="ECO:0007669"/>
    <property type="project" value="TreeGrafter"/>
</dbReference>
<reference evidence="6" key="1">
    <citation type="submission" date="2020-05" db="EMBL/GenBank/DDBJ databases">
        <title>Phylogenomic resolution of chytrid fungi.</title>
        <authorList>
            <person name="Stajich J.E."/>
            <person name="Amses K."/>
            <person name="Simmons R."/>
            <person name="Seto K."/>
            <person name="Myers J."/>
            <person name="Bonds A."/>
            <person name="Quandt C.A."/>
            <person name="Barry K."/>
            <person name="Liu P."/>
            <person name="Grigoriev I."/>
            <person name="Longcore J.E."/>
            <person name="James T.Y."/>
        </authorList>
    </citation>
    <scope>NUCLEOTIDE SEQUENCE</scope>
    <source>
        <strain evidence="6">JEL0513</strain>
    </source>
</reference>
<dbReference type="InterPro" id="IPR023214">
    <property type="entry name" value="HAD_sf"/>
</dbReference>
<gene>
    <name evidence="6" type="primary">HDHD2</name>
    <name evidence="6" type="ORF">HK100_002883</name>
</gene>
<evidence type="ECO:0000256" key="3">
    <source>
        <dbReference type="ARBA" id="ARBA00022723"/>
    </source>
</evidence>
<dbReference type="GO" id="GO:0016791">
    <property type="term" value="F:phosphatase activity"/>
    <property type="evidence" value="ECO:0007669"/>
    <property type="project" value="InterPro"/>
</dbReference>
<evidence type="ECO:0000256" key="2">
    <source>
        <dbReference type="ARBA" id="ARBA00007958"/>
    </source>
</evidence>
<proteinExistence type="inferred from homology"/>
<dbReference type="PANTHER" id="PTHR19288:SF46">
    <property type="entry name" value="HALOACID DEHALOGENASE-LIKE HYDROLASE DOMAIN-CONTAINING PROTEIN 2"/>
    <property type="match status" value="1"/>
</dbReference>
<dbReference type="Pfam" id="PF13242">
    <property type="entry name" value="Hydrolase_like"/>
    <property type="match status" value="1"/>
</dbReference>
<dbReference type="InterPro" id="IPR006357">
    <property type="entry name" value="HAD-SF_hydro_IIA"/>
</dbReference>
<comment type="cofactor">
    <cofactor evidence="1">
        <name>Mg(2+)</name>
        <dbReference type="ChEBI" id="CHEBI:18420"/>
    </cofactor>
</comment>
<name>A0AAD5XF33_9FUNG</name>
<protein>
    <recommendedName>
        <fullName evidence="5">Haloacid dehalogenase-like hydrolase domain-containing protein 2</fullName>
    </recommendedName>
</protein>